<evidence type="ECO:0000256" key="3">
    <source>
        <dbReference type="ARBA" id="ARBA00023163"/>
    </source>
</evidence>
<proteinExistence type="predicted"/>
<keyword evidence="3" id="KW-0804">Transcription</keyword>
<dbReference type="PANTHER" id="PTHR38445:SF9">
    <property type="entry name" value="HTH-TYPE TRANSCRIPTIONAL REPRESSOR YTRA"/>
    <property type="match status" value="1"/>
</dbReference>
<reference evidence="5 6" key="1">
    <citation type="submission" date="2020-11" db="EMBL/GenBank/DDBJ databases">
        <title>Corynebacterium sp. ZJ-599.</title>
        <authorList>
            <person name="Zhou J."/>
        </authorList>
    </citation>
    <scope>NUCLEOTIDE SEQUENCE [LARGE SCALE GENOMIC DNA]</scope>
    <source>
        <strain evidence="5 6">ZJ-599</strain>
    </source>
</reference>
<protein>
    <submittedName>
        <fullName evidence="5">GntR family transcriptional regulator</fullName>
    </submittedName>
</protein>
<sequence length="117" mass="12982">MLLTLSPDSPEPLYEQIRRGITALIAQGHLRDGQRLDSVRQVAAEFGINPATVKKAYDQLVRDGLVETAGRSGSVVRQGTRTAQQREQLRADLQELIQRARAQGFTTSEIAKLIKEL</sequence>
<evidence type="ECO:0000259" key="4">
    <source>
        <dbReference type="PROSITE" id="PS50949"/>
    </source>
</evidence>
<dbReference type="GO" id="GO:0003700">
    <property type="term" value="F:DNA-binding transcription factor activity"/>
    <property type="evidence" value="ECO:0007669"/>
    <property type="project" value="InterPro"/>
</dbReference>
<dbReference type="SMART" id="SM00345">
    <property type="entry name" value="HTH_GNTR"/>
    <property type="match status" value="1"/>
</dbReference>
<dbReference type="Gene3D" id="1.10.10.10">
    <property type="entry name" value="Winged helix-like DNA-binding domain superfamily/Winged helix DNA-binding domain"/>
    <property type="match status" value="1"/>
</dbReference>
<feature type="domain" description="HTH gntR-type" evidence="4">
    <location>
        <begin position="11"/>
        <end position="79"/>
    </location>
</feature>
<dbReference type="RefSeq" id="WP_165008897.1">
    <property type="nucleotide sequence ID" value="NZ_CP064954.1"/>
</dbReference>
<dbReference type="PANTHER" id="PTHR38445">
    <property type="entry name" value="HTH-TYPE TRANSCRIPTIONAL REPRESSOR YTRA"/>
    <property type="match status" value="1"/>
</dbReference>
<dbReference type="PROSITE" id="PS50949">
    <property type="entry name" value="HTH_GNTR"/>
    <property type="match status" value="1"/>
</dbReference>
<accession>A0A7T0KFM1</accession>
<dbReference type="KEGG" id="cliz:G7Y31_01480"/>
<keyword evidence="1" id="KW-0805">Transcription regulation</keyword>
<evidence type="ECO:0000256" key="2">
    <source>
        <dbReference type="ARBA" id="ARBA00023125"/>
    </source>
</evidence>
<keyword evidence="2" id="KW-0238">DNA-binding</keyword>
<dbReference type="InterPro" id="IPR000524">
    <property type="entry name" value="Tscrpt_reg_HTH_GntR"/>
</dbReference>
<dbReference type="CDD" id="cd07377">
    <property type="entry name" value="WHTH_GntR"/>
    <property type="match status" value="1"/>
</dbReference>
<dbReference type="InterPro" id="IPR036388">
    <property type="entry name" value="WH-like_DNA-bd_sf"/>
</dbReference>
<dbReference type="AlphaFoldDB" id="A0A7T0KFM1"/>
<dbReference type="SUPFAM" id="SSF46785">
    <property type="entry name" value="Winged helix' DNA-binding domain"/>
    <property type="match status" value="1"/>
</dbReference>
<dbReference type="GO" id="GO:0003677">
    <property type="term" value="F:DNA binding"/>
    <property type="evidence" value="ECO:0007669"/>
    <property type="project" value="UniProtKB-KW"/>
</dbReference>
<dbReference type="Pfam" id="PF00392">
    <property type="entry name" value="GntR"/>
    <property type="match status" value="1"/>
</dbReference>
<evidence type="ECO:0000256" key="1">
    <source>
        <dbReference type="ARBA" id="ARBA00023015"/>
    </source>
</evidence>
<gene>
    <name evidence="5" type="ORF">G7Y31_01480</name>
</gene>
<organism evidence="5 6">
    <name type="scientific">Corynebacterium lizhenjunii</name>
    <dbReference type="NCBI Taxonomy" id="2709394"/>
    <lineage>
        <taxon>Bacteria</taxon>
        <taxon>Bacillati</taxon>
        <taxon>Actinomycetota</taxon>
        <taxon>Actinomycetes</taxon>
        <taxon>Mycobacteriales</taxon>
        <taxon>Corynebacteriaceae</taxon>
        <taxon>Corynebacterium</taxon>
    </lineage>
</organism>
<dbReference type="Proteomes" id="UP000594681">
    <property type="component" value="Chromosome"/>
</dbReference>
<keyword evidence="6" id="KW-1185">Reference proteome</keyword>
<dbReference type="InterPro" id="IPR036390">
    <property type="entry name" value="WH_DNA-bd_sf"/>
</dbReference>
<dbReference type="EMBL" id="CP064954">
    <property type="protein sequence ID" value="QPK79420.1"/>
    <property type="molecule type" value="Genomic_DNA"/>
</dbReference>
<name>A0A7T0KFM1_9CORY</name>
<evidence type="ECO:0000313" key="6">
    <source>
        <dbReference type="Proteomes" id="UP000594681"/>
    </source>
</evidence>
<evidence type="ECO:0000313" key="5">
    <source>
        <dbReference type="EMBL" id="QPK79420.1"/>
    </source>
</evidence>